<sequence>MTVPKPAASAAELGGFIQLHPQLQQEIEEPEPEELLFNRVVSDNVLLRPSNLSESVRNVMASKPKNNSDAILALREVRELLLEEVVGHGHHGPDDYTRGGVKTCKQRMPIEGLVQDKFYEGKIVKKTRAGLMLDLNAECLGLLRWRLLKGVPKKLQKVGGFLANLLVTKIDKPEQRVILKLQGIGFSHDTIEETRYKDIYGYVHHWSELPGAPPYARLVPPLAETNADSNARVNRPLAPRDKRLARWGKNGTEEKNAESCAMIDVALHKLCAGLQATHHPDCVRVIQFLILGRRATHAELAAHSRAEKGKRSKGSVGLLAAKPENPKKEVRNVMASKPKNNSDAILALRDVRELLLQEVVGHGLVQDKFYEGKIVKKTRAGLLMDINA</sequence>
<organism evidence="1 2">
    <name type="scientific">Symbiodinium pilosum</name>
    <name type="common">Dinoflagellate</name>
    <dbReference type="NCBI Taxonomy" id="2952"/>
    <lineage>
        <taxon>Eukaryota</taxon>
        <taxon>Sar</taxon>
        <taxon>Alveolata</taxon>
        <taxon>Dinophyceae</taxon>
        <taxon>Suessiales</taxon>
        <taxon>Symbiodiniaceae</taxon>
        <taxon>Symbiodinium</taxon>
    </lineage>
</organism>
<protein>
    <submittedName>
        <fullName evidence="1">Uncharacterized protein</fullName>
    </submittedName>
</protein>
<comment type="caution">
    <text evidence="1">The sequence shown here is derived from an EMBL/GenBank/DDBJ whole genome shotgun (WGS) entry which is preliminary data.</text>
</comment>
<evidence type="ECO:0000313" key="1">
    <source>
        <dbReference type="EMBL" id="CAE7689557.1"/>
    </source>
</evidence>
<gene>
    <name evidence="1" type="ORF">SPIL2461_LOCUS19304</name>
</gene>
<dbReference type="Proteomes" id="UP000649617">
    <property type="component" value="Unassembled WGS sequence"/>
</dbReference>
<accession>A0A812WPT4</accession>
<dbReference type="OrthoDB" id="418104at2759"/>
<proteinExistence type="predicted"/>
<keyword evidence="2" id="KW-1185">Reference proteome</keyword>
<feature type="non-terminal residue" evidence="1">
    <location>
        <position position="1"/>
    </location>
</feature>
<reference evidence="1" key="1">
    <citation type="submission" date="2021-02" db="EMBL/GenBank/DDBJ databases">
        <authorList>
            <person name="Dougan E. K."/>
            <person name="Rhodes N."/>
            <person name="Thang M."/>
            <person name="Chan C."/>
        </authorList>
    </citation>
    <scope>NUCLEOTIDE SEQUENCE</scope>
</reference>
<name>A0A812WPT4_SYMPI</name>
<dbReference type="AlphaFoldDB" id="A0A812WPT4"/>
<dbReference type="EMBL" id="CAJNIZ010044450">
    <property type="protein sequence ID" value="CAE7689557.1"/>
    <property type="molecule type" value="Genomic_DNA"/>
</dbReference>
<evidence type="ECO:0000313" key="2">
    <source>
        <dbReference type="Proteomes" id="UP000649617"/>
    </source>
</evidence>